<sequence length="432" mass="46149">MIEENSCRPLPRAMSRSVKEQCGASLSALAMLTLGAATLALPWGVLILVPLLLLAAAWLGEEGQIDAFPRREDLLLVAAMVLQGLTWVGMLLVHGEGTAGLTEAWPFALVAVALLAFARARVPATWLWAGLALGSLAASAWALWQRVIEGTARANGHEPLHAILFGNLGLLMGLLCFAGLSWSFARRDRWAWSLLLIAGGLAGLLTSALSGSRGGWIGLPLAIWVLYRGHGRRLSLGWRVTLVAALMALLGSLYAMPQTGVATRVDNAVNSVRQYVAGDDEMTSVSARLEMWRGSSQLILERPLLGWGSSGYQAAMRERGAEGEQDPALGRFWHAHNDILDAWVKRGLPGLLALLALYFAPLWLFARGVGAGSGEQRALAVAGTLVPVAFIDFGLTYSFLAYPDHDPVGSLSPGALTLRLSDARHATGHGEM</sequence>
<evidence type="ECO:0000256" key="3">
    <source>
        <dbReference type="ARBA" id="ARBA00022989"/>
    </source>
</evidence>
<keyword evidence="4 5" id="KW-0472">Membrane</keyword>
<dbReference type="PANTHER" id="PTHR37422:SF13">
    <property type="entry name" value="LIPOPOLYSACCHARIDE BIOSYNTHESIS PROTEIN PA4999-RELATED"/>
    <property type="match status" value="1"/>
</dbReference>
<dbReference type="Proteomes" id="UP001318321">
    <property type="component" value="Unassembled WGS sequence"/>
</dbReference>
<evidence type="ECO:0000256" key="4">
    <source>
        <dbReference type="ARBA" id="ARBA00023136"/>
    </source>
</evidence>
<comment type="caution">
    <text evidence="7">The sequence shown here is derived from an EMBL/GenBank/DDBJ whole genome shotgun (WGS) entry which is preliminary data.</text>
</comment>
<dbReference type="PANTHER" id="PTHR37422">
    <property type="entry name" value="TEICHURONIC ACID BIOSYNTHESIS PROTEIN TUAE"/>
    <property type="match status" value="1"/>
</dbReference>
<feature type="domain" description="O-antigen ligase-related" evidence="6">
    <location>
        <begin position="201"/>
        <end position="355"/>
    </location>
</feature>
<feature type="transmembrane region" description="Helical" evidence="5">
    <location>
        <begin position="347"/>
        <end position="366"/>
    </location>
</feature>
<keyword evidence="3 5" id="KW-1133">Transmembrane helix</keyword>
<dbReference type="RefSeq" id="WP_167110236.1">
    <property type="nucleotide sequence ID" value="NZ_JAAQTO010000003.1"/>
</dbReference>
<feature type="transmembrane region" description="Helical" evidence="5">
    <location>
        <begin position="190"/>
        <end position="208"/>
    </location>
</feature>
<evidence type="ECO:0000256" key="5">
    <source>
        <dbReference type="SAM" id="Phobius"/>
    </source>
</evidence>
<organism evidence="7 8">
    <name type="scientific">Billgrantia bachuensis</name>
    <dbReference type="NCBI Taxonomy" id="2717286"/>
    <lineage>
        <taxon>Bacteria</taxon>
        <taxon>Pseudomonadati</taxon>
        <taxon>Pseudomonadota</taxon>
        <taxon>Gammaproteobacteria</taxon>
        <taxon>Oceanospirillales</taxon>
        <taxon>Halomonadaceae</taxon>
        <taxon>Billgrantia</taxon>
    </lineage>
</organism>
<protein>
    <submittedName>
        <fullName evidence="7">O-antigen ligase family protein</fullName>
    </submittedName>
</protein>
<feature type="transmembrane region" description="Helical" evidence="5">
    <location>
        <begin position="214"/>
        <end position="229"/>
    </location>
</feature>
<evidence type="ECO:0000256" key="2">
    <source>
        <dbReference type="ARBA" id="ARBA00022692"/>
    </source>
</evidence>
<dbReference type="InterPro" id="IPR007016">
    <property type="entry name" value="O-antigen_ligase-rel_domated"/>
</dbReference>
<dbReference type="InterPro" id="IPR051533">
    <property type="entry name" value="WaaL-like"/>
</dbReference>
<evidence type="ECO:0000313" key="8">
    <source>
        <dbReference type="Proteomes" id="UP001318321"/>
    </source>
</evidence>
<proteinExistence type="predicted"/>
<evidence type="ECO:0000259" key="6">
    <source>
        <dbReference type="Pfam" id="PF04932"/>
    </source>
</evidence>
<name>A0ABX0PN69_9GAMM</name>
<reference evidence="7 8" key="1">
    <citation type="submission" date="2020-03" db="EMBL/GenBank/DDBJ databases">
        <title>Identification of Halomonas strains.</title>
        <authorList>
            <person name="Xiao Z."/>
            <person name="Dong F."/>
            <person name="Wang Z."/>
            <person name="Zhao J.-Y."/>
        </authorList>
    </citation>
    <scope>NUCLEOTIDE SEQUENCE [LARGE SCALE GENOMIC DNA]</scope>
    <source>
        <strain evidence="7 8">DX6</strain>
    </source>
</reference>
<dbReference type="EMBL" id="JAAQTO010000003">
    <property type="protein sequence ID" value="NIC04051.1"/>
    <property type="molecule type" value="Genomic_DNA"/>
</dbReference>
<evidence type="ECO:0000256" key="1">
    <source>
        <dbReference type="ARBA" id="ARBA00004141"/>
    </source>
</evidence>
<feature type="transmembrane region" description="Helical" evidence="5">
    <location>
        <begin position="73"/>
        <end position="93"/>
    </location>
</feature>
<dbReference type="Pfam" id="PF04932">
    <property type="entry name" value="Wzy_C"/>
    <property type="match status" value="1"/>
</dbReference>
<keyword evidence="8" id="KW-1185">Reference proteome</keyword>
<dbReference type="GO" id="GO:0016874">
    <property type="term" value="F:ligase activity"/>
    <property type="evidence" value="ECO:0007669"/>
    <property type="project" value="UniProtKB-KW"/>
</dbReference>
<keyword evidence="7" id="KW-0436">Ligase</keyword>
<feature type="transmembrane region" description="Helical" evidence="5">
    <location>
        <begin position="164"/>
        <end position="183"/>
    </location>
</feature>
<gene>
    <name evidence="7" type="ORF">HBJ55_01220</name>
</gene>
<comment type="subcellular location">
    <subcellularLocation>
        <location evidence="1">Membrane</location>
        <topology evidence="1">Multi-pass membrane protein</topology>
    </subcellularLocation>
</comment>
<evidence type="ECO:0000313" key="7">
    <source>
        <dbReference type="EMBL" id="NIC04051.1"/>
    </source>
</evidence>
<feature type="transmembrane region" description="Helical" evidence="5">
    <location>
        <begin position="236"/>
        <end position="256"/>
    </location>
</feature>
<feature type="transmembrane region" description="Helical" evidence="5">
    <location>
        <begin position="378"/>
        <end position="400"/>
    </location>
</feature>
<accession>A0ABX0PN69</accession>
<feature type="transmembrane region" description="Helical" evidence="5">
    <location>
        <begin position="99"/>
        <end position="118"/>
    </location>
</feature>
<feature type="transmembrane region" description="Helical" evidence="5">
    <location>
        <begin position="43"/>
        <end position="61"/>
    </location>
</feature>
<keyword evidence="2 5" id="KW-0812">Transmembrane</keyword>
<feature type="transmembrane region" description="Helical" evidence="5">
    <location>
        <begin position="125"/>
        <end position="144"/>
    </location>
</feature>